<keyword evidence="6" id="KW-1185">Reference proteome</keyword>
<dbReference type="PANTHER" id="PTHR43080">
    <property type="entry name" value="CBS DOMAIN-CONTAINING PROTEIN CBSX3, MITOCHONDRIAL"/>
    <property type="match status" value="1"/>
</dbReference>
<name>A7IAI1_METB6</name>
<reference evidence="6" key="1">
    <citation type="journal article" date="2015" name="Microbiology">
        <title>Genome of Methanoregula boonei 6A8 reveals adaptations to oligotrophic peatland environments.</title>
        <authorList>
            <person name="Braeuer S."/>
            <person name="Cadillo-Quiroz H."/>
            <person name="Kyrpides N."/>
            <person name="Woyke T."/>
            <person name="Goodwin L."/>
            <person name="Detter C."/>
            <person name="Podell S."/>
            <person name="Yavitt J.B."/>
            <person name="Zinder S.H."/>
        </authorList>
    </citation>
    <scope>NUCLEOTIDE SEQUENCE [LARGE SCALE GENOMIC DNA]</scope>
    <source>
        <strain evidence="6">DSM 21154 / JCM 14090 / 6A8</strain>
    </source>
</reference>
<dbReference type="SUPFAM" id="SSF54631">
    <property type="entry name" value="CBS-domain pair"/>
    <property type="match status" value="2"/>
</dbReference>
<dbReference type="EMBL" id="CP000780">
    <property type="protein sequence ID" value="ABS56742.1"/>
    <property type="molecule type" value="Genomic_DNA"/>
</dbReference>
<dbReference type="GeneID" id="5410356"/>
<evidence type="ECO:0000256" key="3">
    <source>
        <dbReference type="PROSITE-ProRule" id="PRU00703"/>
    </source>
</evidence>
<evidence type="ECO:0000313" key="6">
    <source>
        <dbReference type="Proteomes" id="UP000002408"/>
    </source>
</evidence>
<dbReference type="eggNOG" id="arCOG00600">
    <property type="taxonomic scope" value="Archaea"/>
</dbReference>
<sequence length="258" mass="28406">MTKELFVKDIMAKPTTIAKSAKITEALDKMLAEGIDPLIALNNNSVVGTVSREAIAEKLGSKQNTAIAPAAIHVASVVKEDFTSVYPDESVNVLVPLLQQYKLVVVYDSEHHLIGQVTAIDLLRKYPYTGSLRDALDKAVTIEADERVVHLRRRMLDDAVSRFVVTENNKLTGIVTETDVAVAMRKFREAVKDQHQDHQIRNLLVKDIMSAPLLSLDIGAGYQSVVDLMVKKNISTVPVLDKGKLAGLVTRRSLVRAL</sequence>
<feature type="domain" description="CBS" evidence="4">
    <location>
        <begin position="209"/>
        <end position="258"/>
    </location>
</feature>
<dbReference type="STRING" id="456442.Mboo_2228"/>
<dbReference type="CDD" id="cd02205">
    <property type="entry name" value="CBS_pair_SF"/>
    <property type="match status" value="1"/>
</dbReference>
<proteinExistence type="predicted"/>
<dbReference type="SMART" id="SM00116">
    <property type="entry name" value="CBS"/>
    <property type="match status" value="4"/>
</dbReference>
<evidence type="ECO:0000256" key="1">
    <source>
        <dbReference type="ARBA" id="ARBA00023122"/>
    </source>
</evidence>
<accession>A7IAI1</accession>
<dbReference type="Pfam" id="PF00571">
    <property type="entry name" value="CBS"/>
    <property type="match status" value="4"/>
</dbReference>
<dbReference type="InterPro" id="IPR051257">
    <property type="entry name" value="Diverse_CBS-Domain"/>
</dbReference>
<dbReference type="AlphaFoldDB" id="A7IAI1"/>
<keyword evidence="2" id="KW-0028">Amino-acid biosynthesis</keyword>
<organism evidence="5 6">
    <name type="scientific">Methanoregula boonei (strain DSM 21154 / JCM 14090 / 6A8)</name>
    <dbReference type="NCBI Taxonomy" id="456442"/>
    <lineage>
        <taxon>Archaea</taxon>
        <taxon>Methanobacteriati</taxon>
        <taxon>Methanobacteriota</taxon>
        <taxon>Stenosarchaea group</taxon>
        <taxon>Methanomicrobia</taxon>
        <taxon>Methanomicrobiales</taxon>
        <taxon>Methanoregulaceae</taxon>
        <taxon>Methanoregula</taxon>
    </lineage>
</organism>
<dbReference type="InterPro" id="IPR046342">
    <property type="entry name" value="CBS_dom_sf"/>
</dbReference>
<keyword evidence="1 3" id="KW-0129">CBS domain</keyword>
<keyword evidence="2" id="KW-0486">Methionine biosynthesis</keyword>
<dbReference type="HOGENOM" id="CLU_076812_2_0_2"/>
<dbReference type="InterPro" id="IPR000644">
    <property type="entry name" value="CBS_dom"/>
</dbReference>
<protein>
    <submittedName>
        <fullName evidence="5">Putative signal-transduction protein with CBS domains</fullName>
    </submittedName>
</protein>
<feature type="domain" description="CBS" evidence="4">
    <location>
        <begin position="135"/>
        <end position="194"/>
    </location>
</feature>
<evidence type="ECO:0000313" key="5">
    <source>
        <dbReference type="EMBL" id="ABS56742.1"/>
    </source>
</evidence>
<dbReference type="OrthoDB" id="8919at2157"/>
<dbReference type="KEGG" id="mbn:Mboo_2228"/>
<dbReference type="PANTHER" id="PTHR43080:SF2">
    <property type="entry name" value="CBS DOMAIN-CONTAINING PROTEIN"/>
    <property type="match status" value="1"/>
</dbReference>
<evidence type="ECO:0000256" key="2">
    <source>
        <dbReference type="ARBA" id="ARBA00023167"/>
    </source>
</evidence>
<dbReference type="Gene3D" id="3.10.580.10">
    <property type="entry name" value="CBS-domain"/>
    <property type="match status" value="2"/>
</dbReference>
<dbReference type="Proteomes" id="UP000002408">
    <property type="component" value="Chromosome"/>
</dbReference>
<evidence type="ECO:0000259" key="4">
    <source>
        <dbReference type="PROSITE" id="PS51371"/>
    </source>
</evidence>
<dbReference type="RefSeq" id="WP_012107802.1">
    <property type="nucleotide sequence ID" value="NC_009712.1"/>
</dbReference>
<dbReference type="PROSITE" id="PS51371">
    <property type="entry name" value="CBS"/>
    <property type="match status" value="2"/>
</dbReference>
<gene>
    <name evidence="5" type="ordered locus">Mboo_2228</name>
</gene>
<dbReference type="GO" id="GO:0009086">
    <property type="term" value="P:methionine biosynthetic process"/>
    <property type="evidence" value="ECO:0007669"/>
    <property type="project" value="UniProtKB-KW"/>
</dbReference>